<gene>
    <name evidence="1" type="ORF">DFR28_103183</name>
</gene>
<reference evidence="1 2" key="1">
    <citation type="submission" date="2018-06" db="EMBL/GenBank/DDBJ databases">
        <title>Genomic Encyclopedia of Type Strains, Phase IV (KMG-IV): sequencing the most valuable type-strain genomes for metagenomic binning, comparative biology and taxonomic classification.</title>
        <authorList>
            <person name="Goeker M."/>
        </authorList>
    </citation>
    <scope>NUCLEOTIDE SEQUENCE [LARGE SCALE GENOMIC DNA]</scope>
    <source>
        <strain evidence="1 2">DSM 24032</strain>
    </source>
</reference>
<sequence length="170" mass="18859">MNNNDILRRLRFAFDFSNKQATSLFALDPSSSVTMTQAAFLARLAKDDDDDFVECSDTELAAFLDGLIVTKRGLRETPLPAAAAPSSKASRLSKNDILKKLRIAMSFQEQQMLEMLKLGGTELSKSELGALFRSPSHKHYRACGNQVLRAFIKGLTLTLRDEMNEDNPTG</sequence>
<proteinExistence type="predicted"/>
<organism evidence="1 2">
    <name type="scientific">Arenicella xantha</name>
    <dbReference type="NCBI Taxonomy" id="644221"/>
    <lineage>
        <taxon>Bacteria</taxon>
        <taxon>Pseudomonadati</taxon>
        <taxon>Pseudomonadota</taxon>
        <taxon>Gammaproteobacteria</taxon>
        <taxon>Arenicellales</taxon>
        <taxon>Arenicellaceae</taxon>
        <taxon>Arenicella</taxon>
    </lineage>
</organism>
<comment type="caution">
    <text evidence="1">The sequence shown here is derived from an EMBL/GenBank/DDBJ whole genome shotgun (WGS) entry which is preliminary data.</text>
</comment>
<dbReference type="Proteomes" id="UP000253083">
    <property type="component" value="Unassembled WGS sequence"/>
</dbReference>
<dbReference type="FunCoup" id="A0A395JLB3">
    <property type="interactions" value="6"/>
</dbReference>
<dbReference type="PANTHER" id="PTHR37805:SF1">
    <property type="entry name" value="CYTOPLASMIC PROTEIN"/>
    <property type="match status" value="1"/>
</dbReference>
<evidence type="ECO:0000313" key="2">
    <source>
        <dbReference type="Proteomes" id="UP000253083"/>
    </source>
</evidence>
<protein>
    <submittedName>
        <fullName evidence="1">Uncharacterized protein YehS (DUF1456 family)</fullName>
    </submittedName>
</protein>
<keyword evidence="2" id="KW-1185">Reference proteome</keyword>
<accession>A0A395JLB3</accession>
<dbReference type="OrthoDB" id="9788465at2"/>
<dbReference type="EMBL" id="QNRT01000003">
    <property type="protein sequence ID" value="RBP49758.1"/>
    <property type="molecule type" value="Genomic_DNA"/>
</dbReference>
<dbReference type="Pfam" id="PF07308">
    <property type="entry name" value="DUF1456"/>
    <property type="match status" value="2"/>
</dbReference>
<name>A0A395JLB3_9GAMM</name>
<dbReference type="PANTHER" id="PTHR37805">
    <property type="entry name" value="CYTOPLASMIC PROTEIN-RELATED"/>
    <property type="match status" value="1"/>
</dbReference>
<dbReference type="InParanoid" id="A0A395JLB3"/>
<evidence type="ECO:0000313" key="1">
    <source>
        <dbReference type="EMBL" id="RBP49758.1"/>
    </source>
</evidence>
<dbReference type="AlphaFoldDB" id="A0A395JLB3"/>
<dbReference type="RefSeq" id="WP_113954758.1">
    <property type="nucleotide sequence ID" value="NZ_QNRT01000003.1"/>
</dbReference>
<dbReference type="InterPro" id="IPR009921">
    <property type="entry name" value="YehS-like"/>
</dbReference>